<keyword evidence="5" id="KW-1185">Reference proteome</keyword>
<feature type="transmembrane region" description="Helical" evidence="2">
    <location>
        <begin position="21"/>
        <end position="45"/>
    </location>
</feature>
<evidence type="ECO:0000259" key="3">
    <source>
        <dbReference type="SMART" id="SM00563"/>
    </source>
</evidence>
<keyword evidence="2" id="KW-0812">Transmembrane</keyword>
<dbReference type="SMART" id="SM00563">
    <property type="entry name" value="PlsC"/>
    <property type="match status" value="1"/>
</dbReference>
<feature type="domain" description="Phospholipid/glycerol acyltransferase" evidence="3">
    <location>
        <begin position="138"/>
        <end position="285"/>
    </location>
</feature>
<reference evidence="4 5" key="1">
    <citation type="submission" date="2018-03" db="EMBL/GenBank/DDBJ databases">
        <title>Aquarubrobacter algicola gen. nov., sp. nov., a novel actinobacterium isolated from shallow eutrophic lake during the end of cyanobacterial harmful algal blooms.</title>
        <authorList>
            <person name="Chun S.J."/>
        </authorList>
    </citation>
    <scope>NUCLEOTIDE SEQUENCE [LARGE SCALE GENOMIC DNA]</scope>
    <source>
        <strain evidence="4 5">Seoho-28</strain>
    </source>
</reference>
<dbReference type="PANTHER" id="PTHR10983:SF24">
    <property type="entry name" value="1-ACYLGLYCEROL-3-PHOSPHATE O-ACYLTRANSFERASE 3, ISOFORM E-RELATED"/>
    <property type="match status" value="1"/>
</dbReference>
<dbReference type="RefSeq" id="WP_107569012.1">
    <property type="nucleotide sequence ID" value="NZ_PYYB01000001.1"/>
</dbReference>
<proteinExistence type="predicted"/>
<evidence type="ECO:0000256" key="1">
    <source>
        <dbReference type="SAM" id="MobiDB-lite"/>
    </source>
</evidence>
<dbReference type="GO" id="GO:0003841">
    <property type="term" value="F:1-acylglycerol-3-phosphate O-acyltransferase activity"/>
    <property type="evidence" value="ECO:0007669"/>
    <property type="project" value="TreeGrafter"/>
</dbReference>
<name>A0A2T4UM85_9ACTN</name>
<evidence type="ECO:0000313" key="4">
    <source>
        <dbReference type="EMBL" id="PTL60367.1"/>
    </source>
</evidence>
<dbReference type="Proteomes" id="UP000240739">
    <property type="component" value="Unassembled WGS sequence"/>
</dbReference>
<dbReference type="AlphaFoldDB" id="A0A2T4UM85"/>
<dbReference type="OrthoDB" id="7054180at2"/>
<sequence length="366" mass="40826">MRLHPSDTPLPKRLLRNVRTITIEALLFVVWTVLLPLTLPLALLVDLVRGLVRGTPWTGSRLVLMGWWFLFGEMRGLSGLALTWLLTGGPFSRDSQRRRERTWFLQSQWAGGHMDGVRRIFGLRVEIDGAELIEPGPFVALVRHASIIDNALPAAFVSRGRGLQLRYVLKHELQALPTLDWGGHWVPTCFVRRATDDATQEIANVRSLAEGLDGELEGALIFPEGTRWTARKLAAVQEKLLASDPEVGALAASLRWVLPPRLGGPIALLDEGRPADVLVVGHVGFDGFETVGDIWSGRLVGRTVRIKIWRHDGATVPTDRDDQVRWLYARWQELDDWIDEQRRLDPSSTLGPKAAREAGVAQPSRG</sequence>
<comment type="caution">
    <text evidence="4">The sequence shown here is derived from an EMBL/GenBank/DDBJ whole genome shotgun (WGS) entry which is preliminary data.</text>
</comment>
<evidence type="ECO:0000256" key="2">
    <source>
        <dbReference type="SAM" id="Phobius"/>
    </source>
</evidence>
<dbReference type="EMBL" id="PYYB01000001">
    <property type="protein sequence ID" value="PTL60367.1"/>
    <property type="molecule type" value="Genomic_DNA"/>
</dbReference>
<gene>
    <name evidence="4" type="ORF">C7Y72_12320</name>
</gene>
<accession>A0A2T4UM85</accession>
<feature type="region of interest" description="Disordered" evidence="1">
    <location>
        <begin position="344"/>
        <end position="366"/>
    </location>
</feature>
<keyword evidence="2" id="KW-0472">Membrane</keyword>
<organism evidence="4 5">
    <name type="scientific">Paraconexibacter algicola</name>
    <dbReference type="NCBI Taxonomy" id="2133960"/>
    <lineage>
        <taxon>Bacteria</taxon>
        <taxon>Bacillati</taxon>
        <taxon>Actinomycetota</taxon>
        <taxon>Thermoleophilia</taxon>
        <taxon>Solirubrobacterales</taxon>
        <taxon>Paraconexibacteraceae</taxon>
        <taxon>Paraconexibacter</taxon>
    </lineage>
</organism>
<evidence type="ECO:0000313" key="5">
    <source>
        <dbReference type="Proteomes" id="UP000240739"/>
    </source>
</evidence>
<dbReference type="PANTHER" id="PTHR10983">
    <property type="entry name" value="1-ACYLGLYCEROL-3-PHOSPHATE ACYLTRANSFERASE-RELATED"/>
    <property type="match status" value="1"/>
</dbReference>
<keyword evidence="2" id="KW-1133">Transmembrane helix</keyword>
<dbReference type="GO" id="GO:0012505">
    <property type="term" value="C:endomembrane system"/>
    <property type="evidence" value="ECO:0007669"/>
    <property type="project" value="TreeGrafter"/>
</dbReference>
<protein>
    <recommendedName>
        <fullName evidence="3">Phospholipid/glycerol acyltransferase domain-containing protein</fullName>
    </recommendedName>
</protein>
<dbReference type="InterPro" id="IPR002123">
    <property type="entry name" value="Plipid/glycerol_acylTrfase"/>
</dbReference>
<dbReference type="Pfam" id="PF01553">
    <property type="entry name" value="Acyltransferase"/>
    <property type="match status" value="1"/>
</dbReference>
<dbReference type="SUPFAM" id="SSF69593">
    <property type="entry name" value="Glycerol-3-phosphate (1)-acyltransferase"/>
    <property type="match status" value="1"/>
</dbReference>